<proteinExistence type="predicted"/>
<gene>
    <name evidence="5" type="ORF">GCM10007383_21080</name>
</gene>
<evidence type="ECO:0000256" key="1">
    <source>
        <dbReference type="ARBA" id="ARBA00023015"/>
    </source>
</evidence>
<dbReference type="EMBL" id="BMWP01000012">
    <property type="protein sequence ID" value="GGW35807.1"/>
    <property type="molecule type" value="Genomic_DNA"/>
</dbReference>
<dbReference type="PANTHER" id="PTHR43280">
    <property type="entry name" value="ARAC-FAMILY TRANSCRIPTIONAL REGULATOR"/>
    <property type="match status" value="1"/>
</dbReference>
<dbReference type="GO" id="GO:0003700">
    <property type="term" value="F:DNA-binding transcription factor activity"/>
    <property type="evidence" value="ECO:0007669"/>
    <property type="project" value="InterPro"/>
</dbReference>
<dbReference type="PROSITE" id="PS01124">
    <property type="entry name" value="HTH_ARAC_FAMILY_2"/>
    <property type="match status" value="1"/>
</dbReference>
<keyword evidence="3" id="KW-0804">Transcription</keyword>
<sequence>MQKSISTYSKIPTSSNIKIEPFDVGKRYTKPHRHNKYLELVYFSKGSGYHYIDQTQYVIEPPIIFVVGKEEVHHWELDTVPEGFVIILKERFLDATLDKHINLQLQRLVDHQMIKLDSDPVIDGLFRIASEEIKKGPQESSIVIEGVLKALLSKILSFVYTKGKPSASQIATRFNELLERQLRNDVSYYANRLHCTPQNLNVICKREYSKTASEYLADHIIKEAKRLLYYTDLTVTQISQVFNFSDVSHFVKYFKRYEAKTPLQFRKSTSLP</sequence>
<dbReference type="InterPro" id="IPR018060">
    <property type="entry name" value="HTH_AraC"/>
</dbReference>
<dbReference type="Proteomes" id="UP000634668">
    <property type="component" value="Unassembled WGS sequence"/>
</dbReference>
<feature type="domain" description="HTH araC/xylS-type" evidence="4">
    <location>
        <begin position="168"/>
        <end position="268"/>
    </location>
</feature>
<evidence type="ECO:0000313" key="6">
    <source>
        <dbReference type="Proteomes" id="UP000634668"/>
    </source>
</evidence>
<comment type="caution">
    <text evidence="5">The sequence shown here is derived from an EMBL/GenBank/DDBJ whole genome shotgun (WGS) entry which is preliminary data.</text>
</comment>
<dbReference type="GO" id="GO:0043565">
    <property type="term" value="F:sequence-specific DNA binding"/>
    <property type="evidence" value="ECO:0007669"/>
    <property type="project" value="InterPro"/>
</dbReference>
<dbReference type="SUPFAM" id="SSF46689">
    <property type="entry name" value="Homeodomain-like"/>
    <property type="match status" value="1"/>
</dbReference>
<keyword evidence="6" id="KW-1185">Reference proteome</keyword>
<dbReference type="AlphaFoldDB" id="A0A918IWP2"/>
<reference evidence="5" key="1">
    <citation type="journal article" date="2014" name="Int. J. Syst. Evol. Microbiol.">
        <title>Complete genome sequence of Corynebacterium casei LMG S-19264T (=DSM 44701T), isolated from a smear-ripened cheese.</title>
        <authorList>
            <consortium name="US DOE Joint Genome Institute (JGI-PGF)"/>
            <person name="Walter F."/>
            <person name="Albersmeier A."/>
            <person name="Kalinowski J."/>
            <person name="Ruckert C."/>
        </authorList>
    </citation>
    <scope>NUCLEOTIDE SEQUENCE</scope>
    <source>
        <strain evidence="5">KCTC 12113</strain>
    </source>
</reference>
<dbReference type="RefSeq" id="WP_026814758.1">
    <property type="nucleotide sequence ID" value="NZ_BMWP01000012.1"/>
</dbReference>
<dbReference type="InterPro" id="IPR003313">
    <property type="entry name" value="AraC-bd"/>
</dbReference>
<name>A0A918IWP2_9FLAO</name>
<keyword evidence="2" id="KW-0238">DNA-binding</keyword>
<reference evidence="5" key="2">
    <citation type="submission" date="2020-09" db="EMBL/GenBank/DDBJ databases">
        <authorList>
            <person name="Sun Q."/>
            <person name="Kim S."/>
        </authorList>
    </citation>
    <scope>NUCLEOTIDE SEQUENCE</scope>
    <source>
        <strain evidence="5">KCTC 12113</strain>
    </source>
</reference>
<accession>A0A918IWP2</accession>
<dbReference type="InterPro" id="IPR037923">
    <property type="entry name" value="HTH-like"/>
</dbReference>
<evidence type="ECO:0000256" key="2">
    <source>
        <dbReference type="ARBA" id="ARBA00023125"/>
    </source>
</evidence>
<dbReference type="Pfam" id="PF02311">
    <property type="entry name" value="AraC_binding"/>
    <property type="match status" value="1"/>
</dbReference>
<dbReference type="Gene3D" id="1.10.10.60">
    <property type="entry name" value="Homeodomain-like"/>
    <property type="match status" value="1"/>
</dbReference>
<organism evidence="5 6">
    <name type="scientific">Arenibacter certesii</name>
    <dbReference type="NCBI Taxonomy" id="228955"/>
    <lineage>
        <taxon>Bacteria</taxon>
        <taxon>Pseudomonadati</taxon>
        <taxon>Bacteroidota</taxon>
        <taxon>Flavobacteriia</taxon>
        <taxon>Flavobacteriales</taxon>
        <taxon>Flavobacteriaceae</taxon>
        <taxon>Arenibacter</taxon>
    </lineage>
</organism>
<evidence type="ECO:0000313" key="5">
    <source>
        <dbReference type="EMBL" id="GGW35807.1"/>
    </source>
</evidence>
<evidence type="ECO:0000259" key="4">
    <source>
        <dbReference type="PROSITE" id="PS01124"/>
    </source>
</evidence>
<evidence type="ECO:0000256" key="3">
    <source>
        <dbReference type="ARBA" id="ARBA00023163"/>
    </source>
</evidence>
<protein>
    <submittedName>
        <fullName evidence="5">Transcriptional regulator</fullName>
    </submittedName>
</protein>
<dbReference type="SMART" id="SM00342">
    <property type="entry name" value="HTH_ARAC"/>
    <property type="match status" value="1"/>
</dbReference>
<dbReference type="SUPFAM" id="SSF51215">
    <property type="entry name" value="Regulatory protein AraC"/>
    <property type="match status" value="1"/>
</dbReference>
<dbReference type="Gene3D" id="2.60.120.10">
    <property type="entry name" value="Jelly Rolls"/>
    <property type="match status" value="1"/>
</dbReference>
<keyword evidence="1" id="KW-0805">Transcription regulation</keyword>
<dbReference type="InterPro" id="IPR014710">
    <property type="entry name" value="RmlC-like_jellyroll"/>
</dbReference>
<dbReference type="PANTHER" id="PTHR43280:SF32">
    <property type="entry name" value="TRANSCRIPTIONAL REGULATORY PROTEIN"/>
    <property type="match status" value="1"/>
</dbReference>
<dbReference type="InterPro" id="IPR009057">
    <property type="entry name" value="Homeodomain-like_sf"/>
</dbReference>
<dbReference type="Pfam" id="PF12833">
    <property type="entry name" value="HTH_18"/>
    <property type="match status" value="1"/>
</dbReference>